<reference evidence="2" key="2">
    <citation type="submission" date="2023-06" db="EMBL/GenBank/DDBJ databases">
        <authorList>
            <consortium name="Lawrence Berkeley National Laboratory"/>
            <person name="Haridas S."/>
            <person name="Hensen N."/>
            <person name="Bonometti L."/>
            <person name="Westerberg I."/>
            <person name="Brannstrom I.O."/>
            <person name="Guillou S."/>
            <person name="Cros-Aarteil S."/>
            <person name="Calhoun S."/>
            <person name="Kuo A."/>
            <person name="Mondo S."/>
            <person name="Pangilinan J."/>
            <person name="Riley R."/>
            <person name="Labutti K."/>
            <person name="Andreopoulos B."/>
            <person name="Lipzen A."/>
            <person name="Chen C."/>
            <person name="Yanf M."/>
            <person name="Daum C."/>
            <person name="Ng V."/>
            <person name="Clum A."/>
            <person name="Steindorff A."/>
            <person name="Ohm R."/>
            <person name="Martin F."/>
            <person name="Silar P."/>
            <person name="Natvig D."/>
            <person name="Lalanne C."/>
            <person name="Gautier V."/>
            <person name="Ament-Velasquez S.L."/>
            <person name="Kruys A."/>
            <person name="Hutchinson M.I."/>
            <person name="Powell A.J."/>
            <person name="Barry K."/>
            <person name="Miller A.N."/>
            <person name="Grigoriev I.V."/>
            <person name="Debuchy R."/>
            <person name="Gladieux P."/>
            <person name="Thoren M.H."/>
            <person name="Johannesson H."/>
        </authorList>
    </citation>
    <scope>NUCLEOTIDE SEQUENCE</scope>
    <source>
        <strain evidence="2">CBS 314.62</strain>
    </source>
</reference>
<keyword evidence="1" id="KW-0732">Signal</keyword>
<protein>
    <submittedName>
        <fullName evidence="2">Uncharacterized protein</fullName>
    </submittedName>
</protein>
<feature type="signal peptide" evidence="1">
    <location>
        <begin position="1"/>
        <end position="25"/>
    </location>
</feature>
<proteinExistence type="predicted"/>
<name>A0AAE0X3I8_9PEZI</name>
<accession>A0AAE0X3I8</accession>
<keyword evidence="3" id="KW-1185">Reference proteome</keyword>
<dbReference type="AlphaFoldDB" id="A0AAE0X3I8"/>
<comment type="caution">
    <text evidence="2">The sequence shown here is derived from an EMBL/GenBank/DDBJ whole genome shotgun (WGS) entry which is preliminary data.</text>
</comment>
<evidence type="ECO:0000256" key="1">
    <source>
        <dbReference type="SAM" id="SignalP"/>
    </source>
</evidence>
<dbReference type="Proteomes" id="UP001270362">
    <property type="component" value="Unassembled WGS sequence"/>
</dbReference>
<sequence>MSVRTSQRAVLLLLLLLNQETRVASHRIASMLSEGPLPGVFDREEESAKIVTIAVLHIAARWRVPAYALDFAWPGWEGRDAAVPERQIVSTSAASLDESYAFGLEIKYHGGRWNQVLWLCKANDSAGGILCAIWFPTHIHNLQKHPTFFFFS</sequence>
<evidence type="ECO:0000313" key="2">
    <source>
        <dbReference type="EMBL" id="KAK3683975.1"/>
    </source>
</evidence>
<evidence type="ECO:0000313" key="3">
    <source>
        <dbReference type="Proteomes" id="UP001270362"/>
    </source>
</evidence>
<organism evidence="2 3">
    <name type="scientific">Podospora appendiculata</name>
    <dbReference type="NCBI Taxonomy" id="314037"/>
    <lineage>
        <taxon>Eukaryota</taxon>
        <taxon>Fungi</taxon>
        <taxon>Dikarya</taxon>
        <taxon>Ascomycota</taxon>
        <taxon>Pezizomycotina</taxon>
        <taxon>Sordariomycetes</taxon>
        <taxon>Sordariomycetidae</taxon>
        <taxon>Sordariales</taxon>
        <taxon>Podosporaceae</taxon>
        <taxon>Podospora</taxon>
    </lineage>
</organism>
<feature type="chain" id="PRO_5041922901" evidence="1">
    <location>
        <begin position="26"/>
        <end position="152"/>
    </location>
</feature>
<gene>
    <name evidence="2" type="ORF">B0T22DRAFT_443955</name>
</gene>
<dbReference type="EMBL" id="JAULSO010000004">
    <property type="protein sequence ID" value="KAK3683975.1"/>
    <property type="molecule type" value="Genomic_DNA"/>
</dbReference>
<reference evidence="2" key="1">
    <citation type="journal article" date="2023" name="Mol. Phylogenet. Evol.">
        <title>Genome-scale phylogeny and comparative genomics of the fungal order Sordariales.</title>
        <authorList>
            <person name="Hensen N."/>
            <person name="Bonometti L."/>
            <person name="Westerberg I."/>
            <person name="Brannstrom I.O."/>
            <person name="Guillou S."/>
            <person name="Cros-Aarteil S."/>
            <person name="Calhoun S."/>
            <person name="Haridas S."/>
            <person name="Kuo A."/>
            <person name="Mondo S."/>
            <person name="Pangilinan J."/>
            <person name="Riley R."/>
            <person name="LaButti K."/>
            <person name="Andreopoulos B."/>
            <person name="Lipzen A."/>
            <person name="Chen C."/>
            <person name="Yan M."/>
            <person name="Daum C."/>
            <person name="Ng V."/>
            <person name="Clum A."/>
            <person name="Steindorff A."/>
            <person name="Ohm R.A."/>
            <person name="Martin F."/>
            <person name="Silar P."/>
            <person name="Natvig D.O."/>
            <person name="Lalanne C."/>
            <person name="Gautier V."/>
            <person name="Ament-Velasquez S.L."/>
            <person name="Kruys A."/>
            <person name="Hutchinson M.I."/>
            <person name="Powell A.J."/>
            <person name="Barry K."/>
            <person name="Miller A.N."/>
            <person name="Grigoriev I.V."/>
            <person name="Debuchy R."/>
            <person name="Gladieux P."/>
            <person name="Hiltunen Thoren M."/>
            <person name="Johannesson H."/>
        </authorList>
    </citation>
    <scope>NUCLEOTIDE SEQUENCE</scope>
    <source>
        <strain evidence="2">CBS 314.62</strain>
    </source>
</reference>